<evidence type="ECO:0008006" key="3">
    <source>
        <dbReference type="Google" id="ProtNLM"/>
    </source>
</evidence>
<dbReference type="Pfam" id="PF09550">
    <property type="entry name" value="Phage_TAC_6"/>
    <property type="match status" value="1"/>
</dbReference>
<dbReference type="Proteomes" id="UP000076609">
    <property type="component" value="Unassembled WGS sequence"/>
</dbReference>
<dbReference type="EMBL" id="LQQO01000015">
    <property type="protein sequence ID" value="KZE14681.1"/>
    <property type="molecule type" value="Genomic_DNA"/>
</dbReference>
<accession>A0ABR5YCA4</accession>
<reference evidence="2" key="1">
    <citation type="submission" date="2016-01" db="EMBL/GenBank/DDBJ databases">
        <title>Draft genome of Chromobacterium sp. F49.</title>
        <authorList>
            <person name="Hong K.W."/>
        </authorList>
    </citation>
    <scope>NUCLEOTIDE SEQUENCE [LARGE SCALE GENOMIC DNA]</scope>
    <source>
        <strain evidence="2">CN3</strain>
    </source>
</reference>
<sequence length="63" mass="6579">MSFAEGAGRMAGLAGVAFGWGPDAFWSATPAELAALVQAVQGDAPDPCDRITIDRLKERFPDG</sequence>
<keyword evidence="2" id="KW-1185">Reference proteome</keyword>
<evidence type="ECO:0000313" key="2">
    <source>
        <dbReference type="Proteomes" id="UP000076609"/>
    </source>
</evidence>
<organism evidence="1 2">
    <name type="scientific">Sphingomonas hankookensis</name>
    <dbReference type="NCBI Taxonomy" id="563996"/>
    <lineage>
        <taxon>Bacteria</taxon>
        <taxon>Pseudomonadati</taxon>
        <taxon>Pseudomonadota</taxon>
        <taxon>Alphaproteobacteria</taxon>
        <taxon>Sphingomonadales</taxon>
        <taxon>Sphingomonadaceae</taxon>
        <taxon>Sphingomonas</taxon>
    </lineage>
</organism>
<proteinExistence type="predicted"/>
<dbReference type="RefSeq" id="WP_066690122.1">
    <property type="nucleotide sequence ID" value="NZ_CP117025.1"/>
</dbReference>
<gene>
    <name evidence="1" type="ORF">AVT10_14620</name>
</gene>
<protein>
    <recommendedName>
        <fullName evidence="3">Phage tail assembly chaperone</fullName>
    </recommendedName>
</protein>
<evidence type="ECO:0000313" key="1">
    <source>
        <dbReference type="EMBL" id="KZE14681.1"/>
    </source>
</evidence>
<name>A0ABR5YCA4_9SPHN</name>
<dbReference type="InterPro" id="IPR019056">
    <property type="entry name" value="Phage_TAC_6"/>
</dbReference>
<comment type="caution">
    <text evidence="1">The sequence shown here is derived from an EMBL/GenBank/DDBJ whole genome shotgun (WGS) entry which is preliminary data.</text>
</comment>